<feature type="non-terminal residue" evidence="4">
    <location>
        <position position="1"/>
    </location>
</feature>
<comment type="subcellular location">
    <subcellularLocation>
        <location evidence="1">Nucleus</location>
    </subcellularLocation>
</comment>
<dbReference type="InterPro" id="IPR057941">
    <property type="entry name" value="TPR_TNPO3_IPO13_2nd"/>
</dbReference>
<dbReference type="InterPro" id="IPR011989">
    <property type="entry name" value="ARM-like"/>
</dbReference>
<gene>
    <name evidence="4" type="ORF">A2U01_0015389</name>
</gene>
<name>A0A392N5J5_9FABA</name>
<dbReference type="Gene3D" id="1.25.10.10">
    <property type="entry name" value="Leucine-rich Repeat Variant"/>
    <property type="match status" value="1"/>
</dbReference>
<dbReference type="AlphaFoldDB" id="A0A392N5J5"/>
<dbReference type="GO" id="GO:0006606">
    <property type="term" value="P:protein import into nucleus"/>
    <property type="evidence" value="ECO:0007669"/>
    <property type="project" value="TreeGrafter"/>
</dbReference>
<dbReference type="Pfam" id="PF24138">
    <property type="entry name" value="TPR_TNPO3_IPO13_2nd"/>
    <property type="match status" value="1"/>
</dbReference>
<dbReference type="Proteomes" id="UP000265520">
    <property type="component" value="Unassembled WGS sequence"/>
</dbReference>
<reference evidence="4 5" key="1">
    <citation type="journal article" date="2018" name="Front. Plant Sci.">
        <title>Red Clover (Trifolium pratense) and Zigzag Clover (T. medium) - A Picture of Genomic Similarities and Differences.</title>
        <authorList>
            <person name="Dluhosova J."/>
            <person name="Istvanek J."/>
            <person name="Nedelnik J."/>
            <person name="Repkova J."/>
        </authorList>
    </citation>
    <scope>NUCLEOTIDE SEQUENCE [LARGE SCALE GENOMIC DNA]</scope>
    <source>
        <strain evidence="5">cv. 10/8</strain>
        <tissue evidence="4">Leaf</tissue>
    </source>
</reference>
<comment type="caution">
    <text evidence="4">The sequence shown here is derived from an EMBL/GenBank/DDBJ whole genome shotgun (WGS) entry which is preliminary data.</text>
</comment>
<keyword evidence="5" id="KW-1185">Reference proteome</keyword>
<dbReference type="PANTHER" id="PTHR12363">
    <property type="entry name" value="TRANSPORTIN 3 AND IMPORTIN 13"/>
    <property type="match status" value="1"/>
</dbReference>
<evidence type="ECO:0000313" key="5">
    <source>
        <dbReference type="Proteomes" id="UP000265520"/>
    </source>
</evidence>
<keyword evidence="3" id="KW-0539">Nucleus</keyword>
<accession>A0A392N5J5</accession>
<evidence type="ECO:0000256" key="2">
    <source>
        <dbReference type="ARBA" id="ARBA00022448"/>
    </source>
</evidence>
<evidence type="ECO:0000256" key="1">
    <source>
        <dbReference type="ARBA" id="ARBA00004123"/>
    </source>
</evidence>
<sequence length="118" mass="13431">DEEDVKAIARLFADMGDSYVELIATGSDESMLIVHALLEVASHPEYDIASMTFNFWHNLQLNLTRRESYISYGNEACIEAERNRRLQVFRPAYESLVSLVSLPGWRLEVGIKIIPSNL</sequence>
<evidence type="ECO:0000256" key="3">
    <source>
        <dbReference type="ARBA" id="ARBA00023242"/>
    </source>
</evidence>
<protein>
    <submittedName>
        <fullName evidence="4">Transportin-3-like</fullName>
    </submittedName>
</protein>
<dbReference type="InterPro" id="IPR051345">
    <property type="entry name" value="Importin_beta-like_NTR"/>
</dbReference>
<organism evidence="4 5">
    <name type="scientific">Trifolium medium</name>
    <dbReference type="NCBI Taxonomy" id="97028"/>
    <lineage>
        <taxon>Eukaryota</taxon>
        <taxon>Viridiplantae</taxon>
        <taxon>Streptophyta</taxon>
        <taxon>Embryophyta</taxon>
        <taxon>Tracheophyta</taxon>
        <taxon>Spermatophyta</taxon>
        <taxon>Magnoliopsida</taxon>
        <taxon>eudicotyledons</taxon>
        <taxon>Gunneridae</taxon>
        <taxon>Pentapetalae</taxon>
        <taxon>rosids</taxon>
        <taxon>fabids</taxon>
        <taxon>Fabales</taxon>
        <taxon>Fabaceae</taxon>
        <taxon>Papilionoideae</taxon>
        <taxon>50 kb inversion clade</taxon>
        <taxon>NPAAA clade</taxon>
        <taxon>Hologalegina</taxon>
        <taxon>IRL clade</taxon>
        <taxon>Trifolieae</taxon>
        <taxon>Trifolium</taxon>
    </lineage>
</organism>
<dbReference type="PANTHER" id="PTHR12363:SF33">
    <property type="entry name" value="IMPORTIN-13"/>
    <property type="match status" value="1"/>
</dbReference>
<dbReference type="GO" id="GO:0005737">
    <property type="term" value="C:cytoplasm"/>
    <property type="evidence" value="ECO:0007669"/>
    <property type="project" value="TreeGrafter"/>
</dbReference>
<dbReference type="EMBL" id="LXQA010027312">
    <property type="protein sequence ID" value="MCH94429.1"/>
    <property type="molecule type" value="Genomic_DNA"/>
</dbReference>
<evidence type="ECO:0000313" key="4">
    <source>
        <dbReference type="EMBL" id="MCH94429.1"/>
    </source>
</evidence>
<proteinExistence type="predicted"/>
<dbReference type="GO" id="GO:0005634">
    <property type="term" value="C:nucleus"/>
    <property type="evidence" value="ECO:0007669"/>
    <property type="project" value="UniProtKB-SubCell"/>
</dbReference>
<keyword evidence="2" id="KW-0813">Transport</keyword>